<dbReference type="AlphaFoldDB" id="A0A0C1CAP6"/>
<reference evidence="1 2" key="1">
    <citation type="journal article" date="2014" name="Mol. Biol. Evol.">
        <title>Massive expansion of Ubiquitination-related gene families within the Chlamydiae.</title>
        <authorList>
            <person name="Domman D."/>
            <person name="Collingro A."/>
            <person name="Lagkouvardos I."/>
            <person name="Gehre L."/>
            <person name="Weinmaier T."/>
            <person name="Rattei T."/>
            <person name="Subtil A."/>
            <person name="Horn M."/>
        </authorList>
    </citation>
    <scope>NUCLEOTIDE SEQUENCE [LARGE SCALE GENOMIC DNA]</scope>
    <source>
        <strain evidence="1 2">OEW1</strain>
    </source>
</reference>
<dbReference type="Proteomes" id="UP000031307">
    <property type="component" value="Unassembled WGS sequence"/>
</dbReference>
<gene>
    <name evidence="1" type="ORF">DB43_FB00080</name>
</gene>
<proteinExistence type="predicted"/>
<accession>A0A0C1CAP6</accession>
<evidence type="ECO:0000313" key="2">
    <source>
        <dbReference type="Proteomes" id="UP000031307"/>
    </source>
</evidence>
<protein>
    <submittedName>
        <fullName evidence="1">Uncharacterized protein</fullName>
    </submittedName>
</protein>
<evidence type="ECO:0000313" key="1">
    <source>
        <dbReference type="EMBL" id="KIA78040.1"/>
    </source>
</evidence>
<dbReference type="EMBL" id="JSAM01000046">
    <property type="protein sequence ID" value="KIA78040.1"/>
    <property type="molecule type" value="Genomic_DNA"/>
</dbReference>
<organism evidence="1 2">
    <name type="scientific">Parachlamydia acanthamoebae</name>
    <dbReference type="NCBI Taxonomy" id="83552"/>
    <lineage>
        <taxon>Bacteria</taxon>
        <taxon>Pseudomonadati</taxon>
        <taxon>Chlamydiota</taxon>
        <taxon>Chlamydiia</taxon>
        <taxon>Parachlamydiales</taxon>
        <taxon>Parachlamydiaceae</taxon>
        <taxon>Parachlamydia</taxon>
    </lineage>
</organism>
<sequence>MQTFTIVMVHAFYHHYFKSLKRVIILIIFKGILYRKELNFLKKRAGDCLKAQTTSLRLLHSCPDLVRTVSFYEVPGLKRNRLKVKG</sequence>
<name>A0A0C1CAP6_9BACT</name>
<comment type="caution">
    <text evidence="1">The sequence shown here is derived from an EMBL/GenBank/DDBJ whole genome shotgun (WGS) entry which is preliminary data.</text>
</comment>